<dbReference type="EMBL" id="WUFT01000019">
    <property type="protein sequence ID" value="NEJ73788.1"/>
    <property type="molecule type" value="Genomic_DNA"/>
</dbReference>
<dbReference type="AlphaFoldDB" id="A0A7K3ULV1"/>
<dbReference type="PRINTS" id="PR01996">
    <property type="entry name" value="MTP1FAMILY"/>
</dbReference>
<evidence type="ECO:0000313" key="2">
    <source>
        <dbReference type="Proteomes" id="UP000471753"/>
    </source>
</evidence>
<gene>
    <name evidence="1" type="ORF">GR197_25145</name>
</gene>
<name>A0A7K3ULV1_9HYPH</name>
<evidence type="ECO:0000313" key="1">
    <source>
        <dbReference type="EMBL" id="NEJ73788.1"/>
    </source>
</evidence>
<comment type="caution">
    <text evidence="1">The sequence shown here is derived from an EMBL/GenBank/DDBJ whole genome shotgun (WGS) entry which is preliminary data.</text>
</comment>
<reference evidence="1 2" key="1">
    <citation type="submission" date="2019-12" db="EMBL/GenBank/DDBJ databases">
        <title>Rhizobium genotypes associated with high levels of biological nitrogen fixation by grain legumes in a temperate-maritime cropping system.</title>
        <authorList>
            <person name="Maluk M."/>
            <person name="Francesc Ferrando Molina F."/>
            <person name="Lopez Del Egido L."/>
            <person name="Lafos M."/>
            <person name="Langarica-Fuentes A."/>
            <person name="Gebre Yohannes G."/>
            <person name="Young M.W."/>
            <person name="Martin P."/>
            <person name="Gantlett R."/>
            <person name="Kenicer G."/>
            <person name="Hawes C."/>
            <person name="Begg G.S."/>
            <person name="Quilliam R.S."/>
            <person name="Squire G.R."/>
            <person name="Poole P.S."/>
            <person name="Young P.W."/>
            <person name="Iannetta P.M."/>
            <person name="James E.K."/>
        </authorList>
    </citation>
    <scope>NUCLEOTIDE SEQUENCE [LARGE SCALE GENOMIC DNA]</scope>
    <source>
        <strain evidence="1 2">JHI366</strain>
    </source>
</reference>
<organism evidence="1 2">
    <name type="scientific">Rhizobium phaseoli</name>
    <dbReference type="NCBI Taxonomy" id="396"/>
    <lineage>
        <taxon>Bacteria</taxon>
        <taxon>Pseudomonadati</taxon>
        <taxon>Pseudomonadota</taxon>
        <taxon>Alphaproteobacteria</taxon>
        <taxon>Hyphomicrobiales</taxon>
        <taxon>Rhizobiaceae</taxon>
        <taxon>Rhizobium/Agrobacterium group</taxon>
        <taxon>Rhizobium</taxon>
    </lineage>
</organism>
<dbReference type="RefSeq" id="WP_164014481.1">
    <property type="nucleotide sequence ID" value="NZ_WUFT01000019.1"/>
</dbReference>
<dbReference type="Proteomes" id="UP000471753">
    <property type="component" value="Unassembled WGS sequence"/>
</dbReference>
<sequence length="144" mass="15152">MADGQQLGRLLLIQIGDGGSPTETFTNLCGLKTRSFNMSASEIDTTIPSCTNPGGPVQKTSRPGISNRTFSGSGNFVSSAASDIFMNHVRAAEAFNAKVIVPGDGTYTGAWMVTDFSFSGDVEPNLEFSATFVAADVLTFTLEP</sequence>
<proteinExistence type="predicted"/>
<dbReference type="InterPro" id="IPR022344">
    <property type="entry name" value="GTA_major-tail"/>
</dbReference>
<dbReference type="InterPro" id="IPR011855">
    <property type="entry name" value="Phgtail_TP901_1"/>
</dbReference>
<protein>
    <submittedName>
        <fullName evidence="1">Phage tail protein</fullName>
    </submittedName>
</protein>
<dbReference type="Pfam" id="PF06199">
    <property type="entry name" value="Phage_tail_2"/>
    <property type="match status" value="1"/>
</dbReference>
<accession>A0A7K3ULV1</accession>